<dbReference type="RefSeq" id="WP_202117295.1">
    <property type="nucleotide sequence ID" value="NZ_WSRQ01000006.1"/>
</dbReference>
<evidence type="ECO:0000313" key="2">
    <source>
        <dbReference type="EMBL" id="MVX63163.1"/>
    </source>
</evidence>
<evidence type="ECO:0000313" key="3">
    <source>
        <dbReference type="Proteomes" id="UP000656077"/>
    </source>
</evidence>
<accession>A0A964RK15</accession>
<sequence length="175" mass="20291">MKRFYIIEILILLLILNIIFISTTMHYKDKINKETFKVYLFEGENNNIKINDGIIIISHNKQILNGGKIQYVGNKQENITSYSKKIYMNTQETNKDILYNSVSSQGNGNGTTFPDEFLLNRDIGEISSEKLFSEEDMANIKDNLYFCLNYSVNGQETESTVIKLNVKEFDMKEDK</sequence>
<dbReference type="EMBL" id="WSRQ01000006">
    <property type="protein sequence ID" value="MVX63163.1"/>
    <property type="molecule type" value="Genomic_DNA"/>
</dbReference>
<organism evidence="2 3">
    <name type="scientific">Clostridium chromiireducens</name>
    <dbReference type="NCBI Taxonomy" id="225345"/>
    <lineage>
        <taxon>Bacteria</taxon>
        <taxon>Bacillati</taxon>
        <taxon>Bacillota</taxon>
        <taxon>Clostridia</taxon>
        <taxon>Eubacteriales</taxon>
        <taxon>Clostridiaceae</taxon>
        <taxon>Clostridium</taxon>
    </lineage>
</organism>
<proteinExistence type="predicted"/>
<name>A0A964RK15_9CLOT</name>
<gene>
    <name evidence="2" type="ORF">GKZ28_05555</name>
</gene>
<dbReference type="AlphaFoldDB" id="A0A964RK15"/>
<keyword evidence="1" id="KW-0812">Transmembrane</keyword>
<dbReference type="Proteomes" id="UP000656077">
    <property type="component" value="Unassembled WGS sequence"/>
</dbReference>
<keyword evidence="1" id="KW-1133">Transmembrane helix</keyword>
<evidence type="ECO:0000256" key="1">
    <source>
        <dbReference type="SAM" id="Phobius"/>
    </source>
</evidence>
<comment type="caution">
    <text evidence="2">The sequence shown here is derived from an EMBL/GenBank/DDBJ whole genome shotgun (WGS) entry which is preliminary data.</text>
</comment>
<keyword evidence="1" id="KW-0472">Membrane</keyword>
<reference evidence="2" key="1">
    <citation type="submission" date="2019-12" db="EMBL/GenBank/DDBJ databases">
        <title>Microbes associate with the intestines of laboratory mice.</title>
        <authorList>
            <person name="Navarre W."/>
            <person name="Wong E."/>
        </authorList>
    </citation>
    <scope>NUCLEOTIDE SEQUENCE</scope>
    <source>
        <strain evidence="2">NM79_F5</strain>
    </source>
</reference>
<protein>
    <submittedName>
        <fullName evidence="2">Uncharacterized protein</fullName>
    </submittedName>
</protein>
<feature type="transmembrane region" description="Helical" evidence="1">
    <location>
        <begin position="6"/>
        <end position="27"/>
    </location>
</feature>